<feature type="active site" description="Charge relay system" evidence="5">
    <location>
        <position position="284"/>
    </location>
</feature>
<keyword evidence="10" id="KW-1185">Reference proteome</keyword>
<keyword evidence="7" id="KW-0732">Signal</keyword>
<dbReference type="InterPro" id="IPR022398">
    <property type="entry name" value="Peptidase_S8_His-AS"/>
</dbReference>
<dbReference type="InterPro" id="IPR013783">
    <property type="entry name" value="Ig-like_fold"/>
</dbReference>
<dbReference type="Gene3D" id="2.60.40.10">
    <property type="entry name" value="Immunoglobulins"/>
    <property type="match status" value="1"/>
</dbReference>
<dbReference type="Gene3D" id="2.60.40.650">
    <property type="match status" value="1"/>
</dbReference>
<dbReference type="Gene3D" id="3.50.30.30">
    <property type="match status" value="1"/>
</dbReference>
<reference evidence="10" key="1">
    <citation type="journal article" date="2019" name="Int. J. Syst. Evol. Microbiol.">
        <title>The Global Catalogue of Microorganisms (GCM) 10K type strain sequencing project: providing services to taxonomists for standard genome sequencing and annotation.</title>
        <authorList>
            <consortium name="The Broad Institute Genomics Platform"/>
            <consortium name="The Broad Institute Genome Sequencing Center for Infectious Disease"/>
            <person name="Wu L."/>
            <person name="Ma J."/>
        </authorList>
    </citation>
    <scope>NUCLEOTIDE SEQUENCE [LARGE SCALE GENOMIC DNA]</scope>
    <source>
        <strain evidence="10">CGMCC 4.7683</strain>
    </source>
</reference>
<dbReference type="SUPFAM" id="SSF52743">
    <property type="entry name" value="Subtilisin-like"/>
    <property type="match status" value="1"/>
</dbReference>
<dbReference type="PROSITE" id="PS00136">
    <property type="entry name" value="SUBTILASE_ASP"/>
    <property type="match status" value="1"/>
</dbReference>
<evidence type="ECO:0000256" key="5">
    <source>
        <dbReference type="PROSITE-ProRule" id="PRU01240"/>
    </source>
</evidence>
<feature type="domain" description="Peptidase S8/S53" evidence="8">
    <location>
        <begin position="243"/>
        <end position="496"/>
    </location>
</feature>
<dbReference type="InterPro" id="IPR023827">
    <property type="entry name" value="Peptidase_S8_Asp-AS"/>
</dbReference>
<dbReference type="InterPro" id="IPR015500">
    <property type="entry name" value="Peptidase_S8_subtilisin-rel"/>
</dbReference>
<feature type="active site" description="Charge relay system" evidence="5">
    <location>
        <position position="460"/>
    </location>
</feature>
<feature type="signal peptide" evidence="7">
    <location>
        <begin position="1"/>
        <end position="34"/>
    </location>
</feature>
<protein>
    <submittedName>
        <fullName evidence="9">Peptidase</fullName>
    </submittedName>
</protein>
<evidence type="ECO:0000256" key="4">
    <source>
        <dbReference type="ARBA" id="ARBA00022825"/>
    </source>
</evidence>
<accession>A0ABQ3LAS0</accession>
<evidence type="ECO:0000256" key="6">
    <source>
        <dbReference type="RuleBase" id="RU003355"/>
    </source>
</evidence>
<dbReference type="Proteomes" id="UP000635387">
    <property type="component" value="Unassembled WGS sequence"/>
</dbReference>
<organism evidence="9 10">
    <name type="scientific">Amycolatopsis oliviviridis</name>
    <dbReference type="NCBI Taxonomy" id="1471590"/>
    <lineage>
        <taxon>Bacteria</taxon>
        <taxon>Bacillati</taxon>
        <taxon>Actinomycetota</taxon>
        <taxon>Actinomycetes</taxon>
        <taxon>Pseudonocardiales</taxon>
        <taxon>Pseudonocardiaceae</taxon>
        <taxon>Amycolatopsis</taxon>
    </lineage>
</organism>
<gene>
    <name evidence="9" type="ORF">GCM10017790_15560</name>
</gene>
<name>A0ABQ3LAS0_9PSEU</name>
<sequence>MYLRSPHVTRRPWHPLAVLAASALVALSPLPVTATAATATESRPAPAPAAGQPDIHRVTLLTGDVVTYERDGAGHDTAQVEPAVRPDRPSPAFQITTTAEGLMVYPSDVLPFVGKGLLGRELFNVTTLVGDRRDDAASTTIPVIVRYGDRSGLSVQSLDMKAKSLPQTQRLTPLVTANGVGVQVKKAGAGEFWRSLAAFDPSGKPVLNQGISQVRLDRKVRVALDKSTAQVGAPSAWKSGWTGKGTTVAVIDTGIDEKHPDLAGKTISSADFSGEGDVVDRHGHGTHCASIIAGTGAASGGRYKGVAPDANLMVAKVFDASGEGDTAQVMAAIDWAVAQGAKILSLSLGAGVTDGADPLSEQIDTYSAKSGTLFVVAAGNSGPGDRTVTTPGAATSALTVGAVDRDNKLAWFSSRGPRLRDASVKPEITAPGVGIVAARAAEGSMGEPVDDNYTAASGTSMATPHVAGAAAILLQQQPGLTGQALKNTLVTTAKDVGLRWYEQGAGLLDVARAVSQKATGTAVANFGRNERTTNSAVQAVRQLSYTNAGDQPLNLNLNLAVQPWDGAAKPTTGMRLAKTNLSIPPKSSTTVDLSVNPSEGVAGVYGGVVVATTANGNSVRTPVSTYNAAELFPVTVRVRDSAGGPAQLASAQLIDDSGGAGNRNDPFLDQLSQQIGLVDGIGRVLVPAGRYSALGWVMERGLAVRRYSAMSTAQVAVKGPAEIELNAASAVPAGLVTPTPTDLRDRTVMLRRVIPGGAGVNGYIGEAGLSGGSGWEVRVTPAAATSAGAISLQDSATLTQTAAEMQVVGSGSKVLNPAYDVPTLTAKSPGERTLPVVFGGAGGASDLAGLDARGKAVLVRIPVPAGSPDPVGAVSTGIANAARTVAGAGAAAMIPYAGSPGSLSVPGLSSAVIPTLSLGWDEGEALRTAGAVSVRLLVRAAPDVLYNLSYLDPNGVSKDLVRRVDQSSLVATKTRYHAEKPGLTGQKAWYAFPTGLWKTQAVQGTKIPVPGTWTEYTGPANDRLVWKRVVTLSGTDTAGRRAALSMNAQNIYRAGERSRPDEYWFRAPQHSGSVELPNDHPARYPATANGWTVLCSMCRGGMDPDLFIPAAQWMDGTAGAGSGGHYSNPYENAKYFATTTARLYRDGVEIPRSNMDDPFAFVPEFRLAPTPATYRLDVTDAMPGQAHIGAPNGVLFQNAPRTDTSWTFTSARSTATAPPGFSCYISGSACSFQPLIQLDPRIPLDLGSRAPAGRPFTFDVFAGSHSGARGGGPVTQLKVSASTDGGRTWTAATVRPNGTGLWSTTVDHPQLASTDGFVWLRSEARDSSGNTVTQTVQRAYALTDVAKVSPRVR</sequence>
<dbReference type="InterPro" id="IPR000209">
    <property type="entry name" value="Peptidase_S8/S53_dom"/>
</dbReference>
<evidence type="ECO:0000256" key="1">
    <source>
        <dbReference type="ARBA" id="ARBA00011073"/>
    </source>
</evidence>
<dbReference type="PROSITE" id="PS00138">
    <property type="entry name" value="SUBTILASE_SER"/>
    <property type="match status" value="1"/>
</dbReference>
<keyword evidence="3 5" id="KW-0378">Hydrolase</keyword>
<comment type="similarity">
    <text evidence="1 5 6">Belongs to the peptidase S8 family.</text>
</comment>
<comment type="caution">
    <text evidence="9">The sequence shown here is derived from an EMBL/GenBank/DDBJ whole genome shotgun (WGS) entry which is preliminary data.</text>
</comment>
<evidence type="ECO:0000256" key="3">
    <source>
        <dbReference type="ARBA" id="ARBA00022801"/>
    </source>
</evidence>
<dbReference type="CDD" id="cd07487">
    <property type="entry name" value="Peptidases_S8_1"/>
    <property type="match status" value="1"/>
</dbReference>
<dbReference type="Pfam" id="PF00082">
    <property type="entry name" value="Peptidase_S8"/>
    <property type="match status" value="1"/>
</dbReference>
<evidence type="ECO:0000259" key="8">
    <source>
        <dbReference type="Pfam" id="PF00082"/>
    </source>
</evidence>
<dbReference type="Gene3D" id="3.40.50.200">
    <property type="entry name" value="Peptidase S8/S53 domain"/>
    <property type="match status" value="1"/>
</dbReference>
<proteinExistence type="inferred from homology"/>
<dbReference type="PROSITE" id="PS00137">
    <property type="entry name" value="SUBTILASE_HIS"/>
    <property type="match status" value="1"/>
</dbReference>
<dbReference type="PRINTS" id="PR00723">
    <property type="entry name" value="SUBTILISIN"/>
</dbReference>
<feature type="chain" id="PRO_5047008670" evidence="7">
    <location>
        <begin position="35"/>
        <end position="1353"/>
    </location>
</feature>
<evidence type="ECO:0000256" key="2">
    <source>
        <dbReference type="ARBA" id="ARBA00022670"/>
    </source>
</evidence>
<dbReference type="PANTHER" id="PTHR43806">
    <property type="entry name" value="PEPTIDASE S8"/>
    <property type="match status" value="1"/>
</dbReference>
<evidence type="ECO:0000256" key="7">
    <source>
        <dbReference type="SAM" id="SignalP"/>
    </source>
</evidence>
<keyword evidence="2 5" id="KW-0645">Protease</keyword>
<dbReference type="PANTHER" id="PTHR43806:SF11">
    <property type="entry name" value="CEREVISIN-RELATED"/>
    <property type="match status" value="1"/>
</dbReference>
<dbReference type="PROSITE" id="PS51892">
    <property type="entry name" value="SUBTILASE"/>
    <property type="match status" value="1"/>
</dbReference>
<dbReference type="InterPro" id="IPR036852">
    <property type="entry name" value="Peptidase_S8/S53_dom_sf"/>
</dbReference>
<dbReference type="EMBL" id="BNAY01000002">
    <property type="protein sequence ID" value="GHH08595.1"/>
    <property type="molecule type" value="Genomic_DNA"/>
</dbReference>
<dbReference type="InterPro" id="IPR023828">
    <property type="entry name" value="Peptidase_S8_Ser-AS"/>
</dbReference>
<evidence type="ECO:0000313" key="10">
    <source>
        <dbReference type="Proteomes" id="UP000635387"/>
    </source>
</evidence>
<keyword evidence="4 5" id="KW-0720">Serine protease</keyword>
<dbReference type="InterPro" id="IPR050131">
    <property type="entry name" value="Peptidase_S8_subtilisin-like"/>
</dbReference>
<evidence type="ECO:0000313" key="9">
    <source>
        <dbReference type="EMBL" id="GHH08595.1"/>
    </source>
</evidence>
<feature type="active site" description="Charge relay system" evidence="5">
    <location>
        <position position="252"/>
    </location>
</feature>